<dbReference type="Gene3D" id="3.30.465.10">
    <property type="match status" value="1"/>
</dbReference>
<evidence type="ECO:0000313" key="22">
    <source>
        <dbReference type="Proteomes" id="UP000254209"/>
    </source>
</evidence>
<dbReference type="InterPro" id="IPR011601">
    <property type="entry name" value="MurB_C"/>
</dbReference>
<dbReference type="InterPro" id="IPR016169">
    <property type="entry name" value="FAD-bd_PCMH_sub2"/>
</dbReference>
<organism evidence="21 22">
    <name type="scientific">Alysiella crassa</name>
    <dbReference type="NCBI Taxonomy" id="153491"/>
    <lineage>
        <taxon>Bacteria</taxon>
        <taxon>Pseudomonadati</taxon>
        <taxon>Pseudomonadota</taxon>
        <taxon>Betaproteobacteria</taxon>
        <taxon>Neisseriales</taxon>
        <taxon>Neisseriaceae</taxon>
        <taxon>Alysiella</taxon>
    </lineage>
</organism>
<evidence type="ECO:0000256" key="10">
    <source>
        <dbReference type="ARBA" id="ARBA00022827"/>
    </source>
</evidence>
<keyword evidence="13 19" id="KW-0573">Peptidoglycan synthesis</keyword>
<dbReference type="EC" id="1.3.1.98" evidence="5 19"/>
<dbReference type="PANTHER" id="PTHR21071">
    <property type="entry name" value="UDP-N-ACETYLENOLPYRUVOYLGLUCOSAMINE REDUCTASE"/>
    <property type="match status" value="1"/>
</dbReference>
<evidence type="ECO:0000256" key="4">
    <source>
        <dbReference type="ARBA" id="ARBA00004752"/>
    </source>
</evidence>
<evidence type="ECO:0000256" key="6">
    <source>
        <dbReference type="ARBA" id="ARBA00015188"/>
    </source>
</evidence>
<keyword evidence="8 19" id="KW-0132">Cell division</keyword>
<evidence type="ECO:0000256" key="11">
    <source>
        <dbReference type="ARBA" id="ARBA00022857"/>
    </source>
</evidence>
<dbReference type="NCBIfam" id="NF000755">
    <property type="entry name" value="PRK00046.1"/>
    <property type="match status" value="1"/>
</dbReference>
<evidence type="ECO:0000256" key="1">
    <source>
        <dbReference type="ARBA" id="ARBA00001974"/>
    </source>
</evidence>
<dbReference type="STRING" id="1120980.GCA_000745955_02645"/>
<dbReference type="GO" id="GO:0008762">
    <property type="term" value="F:UDP-N-acetylmuramate dehydrogenase activity"/>
    <property type="evidence" value="ECO:0007669"/>
    <property type="project" value="UniProtKB-UniRule"/>
</dbReference>
<comment type="similarity">
    <text evidence="19">Belongs to the MurB family.</text>
</comment>
<evidence type="ECO:0000256" key="18">
    <source>
        <dbReference type="ARBA" id="ARBA00048914"/>
    </source>
</evidence>
<keyword evidence="11 19" id="KW-0521">NADP</keyword>
<evidence type="ECO:0000256" key="5">
    <source>
        <dbReference type="ARBA" id="ARBA00012518"/>
    </source>
</evidence>
<dbReference type="InterPro" id="IPR003170">
    <property type="entry name" value="MurB"/>
</dbReference>
<keyword evidence="15 19" id="KW-0131">Cell cycle</keyword>
<dbReference type="Gene3D" id="3.30.43.10">
    <property type="entry name" value="Uridine Diphospho-n-acetylenolpyruvylglucosamine Reductase, domain 2"/>
    <property type="match status" value="1"/>
</dbReference>
<evidence type="ECO:0000313" key="21">
    <source>
        <dbReference type="EMBL" id="SSY70739.1"/>
    </source>
</evidence>
<evidence type="ECO:0000259" key="20">
    <source>
        <dbReference type="PROSITE" id="PS51387"/>
    </source>
</evidence>
<dbReference type="GO" id="GO:0051301">
    <property type="term" value="P:cell division"/>
    <property type="evidence" value="ECO:0007669"/>
    <property type="project" value="UniProtKB-KW"/>
</dbReference>
<keyword evidence="14 19" id="KW-0560">Oxidoreductase</keyword>
<comment type="subcellular location">
    <subcellularLocation>
        <location evidence="3 19">Cytoplasm</location>
    </subcellularLocation>
</comment>
<evidence type="ECO:0000256" key="2">
    <source>
        <dbReference type="ARBA" id="ARBA00003921"/>
    </source>
</evidence>
<keyword evidence="9 19" id="KW-0285">Flavoprotein</keyword>
<evidence type="ECO:0000256" key="14">
    <source>
        <dbReference type="ARBA" id="ARBA00023002"/>
    </source>
</evidence>
<comment type="function">
    <text evidence="2 19">Cell wall formation.</text>
</comment>
<reference evidence="21 22" key="1">
    <citation type="submission" date="2018-06" db="EMBL/GenBank/DDBJ databases">
        <authorList>
            <consortium name="Pathogen Informatics"/>
            <person name="Doyle S."/>
        </authorList>
    </citation>
    <scope>NUCLEOTIDE SEQUENCE [LARGE SCALE GENOMIC DNA]</scope>
    <source>
        <strain evidence="21 22">NCTC10283</strain>
    </source>
</reference>
<evidence type="ECO:0000256" key="12">
    <source>
        <dbReference type="ARBA" id="ARBA00022960"/>
    </source>
</evidence>
<evidence type="ECO:0000256" key="16">
    <source>
        <dbReference type="ARBA" id="ARBA00023316"/>
    </source>
</evidence>
<dbReference type="PROSITE" id="PS51387">
    <property type="entry name" value="FAD_PCMH"/>
    <property type="match status" value="1"/>
</dbReference>
<dbReference type="InterPro" id="IPR016166">
    <property type="entry name" value="FAD-bd_PCMH"/>
</dbReference>
<dbReference type="InterPro" id="IPR006094">
    <property type="entry name" value="Oxid_FAD_bind_N"/>
</dbReference>
<sequence length="341" mass="37913">MLNIQTNHDLLPYNTFGLRARAARFFELTDINQILELITQVDFSSETTLFLGGGSNILFMEDYDGLVVHMVNKGIQEVERSNGKVVLEAQAGEIWHDFVIKTISMGLSGLENLSLIPGTVGAAPVQNIGAYGIEVKDFIRYVNCFDLLTHEFVQLSKAECAFAYRDSVFKQAGKNRYVIVSVAFELNTQFTPYLQYGDLAKYVAAECGEREPNAKDVSNAVCKIRQSKLPDPKEVGNVGSFYKNPIIPATKLRELEEKFENVPYYLQEEGKVKIAAGWLIDQCGLKGKQIGGAAVHEKQALVIINKNQATAADVRGLSNFICADVWMKFGVSLETEPLWLP</sequence>
<evidence type="ECO:0000256" key="17">
    <source>
        <dbReference type="ARBA" id="ARBA00031026"/>
    </source>
</evidence>
<dbReference type="GO" id="GO:0071555">
    <property type="term" value="P:cell wall organization"/>
    <property type="evidence" value="ECO:0007669"/>
    <property type="project" value="UniProtKB-KW"/>
</dbReference>
<name>A0A376BM01_9NEIS</name>
<feature type="active site" evidence="19">
    <location>
        <position position="165"/>
    </location>
</feature>
<dbReference type="GO" id="GO:0009252">
    <property type="term" value="P:peptidoglycan biosynthetic process"/>
    <property type="evidence" value="ECO:0007669"/>
    <property type="project" value="UniProtKB-UniRule"/>
</dbReference>
<dbReference type="InterPro" id="IPR036635">
    <property type="entry name" value="MurB_C_sf"/>
</dbReference>
<comment type="catalytic activity">
    <reaction evidence="18 19">
        <text>UDP-N-acetyl-alpha-D-muramate + NADP(+) = UDP-N-acetyl-3-O-(1-carboxyvinyl)-alpha-D-glucosamine + NADPH + H(+)</text>
        <dbReference type="Rhea" id="RHEA:12248"/>
        <dbReference type="ChEBI" id="CHEBI:15378"/>
        <dbReference type="ChEBI" id="CHEBI:57783"/>
        <dbReference type="ChEBI" id="CHEBI:58349"/>
        <dbReference type="ChEBI" id="CHEBI:68483"/>
        <dbReference type="ChEBI" id="CHEBI:70757"/>
        <dbReference type="EC" id="1.3.1.98"/>
    </reaction>
</comment>
<evidence type="ECO:0000256" key="19">
    <source>
        <dbReference type="HAMAP-Rule" id="MF_00037"/>
    </source>
</evidence>
<dbReference type="HAMAP" id="MF_00037">
    <property type="entry name" value="MurB"/>
    <property type="match status" value="1"/>
</dbReference>
<feature type="active site" description="Proton donor" evidence="19">
    <location>
        <position position="240"/>
    </location>
</feature>
<dbReference type="InterPro" id="IPR036318">
    <property type="entry name" value="FAD-bd_PCMH-like_sf"/>
</dbReference>
<gene>
    <name evidence="19 21" type="primary">murB</name>
    <name evidence="21" type="ORF">NCTC10283_00849</name>
</gene>
<comment type="cofactor">
    <cofactor evidence="1 19">
        <name>FAD</name>
        <dbReference type="ChEBI" id="CHEBI:57692"/>
    </cofactor>
</comment>
<dbReference type="Proteomes" id="UP000254209">
    <property type="component" value="Unassembled WGS sequence"/>
</dbReference>
<dbReference type="Pfam" id="PF02873">
    <property type="entry name" value="MurB_C"/>
    <property type="match status" value="1"/>
</dbReference>
<keyword evidence="12 19" id="KW-0133">Cell shape</keyword>
<evidence type="ECO:0000256" key="8">
    <source>
        <dbReference type="ARBA" id="ARBA00022618"/>
    </source>
</evidence>
<evidence type="ECO:0000256" key="3">
    <source>
        <dbReference type="ARBA" id="ARBA00004496"/>
    </source>
</evidence>
<dbReference type="NCBIfam" id="TIGR00179">
    <property type="entry name" value="murB"/>
    <property type="match status" value="1"/>
</dbReference>
<accession>A0A376BM01</accession>
<dbReference type="GO" id="GO:0008360">
    <property type="term" value="P:regulation of cell shape"/>
    <property type="evidence" value="ECO:0007669"/>
    <property type="project" value="UniProtKB-KW"/>
</dbReference>
<feature type="domain" description="FAD-binding PCMH-type" evidence="20">
    <location>
        <begin position="18"/>
        <end position="189"/>
    </location>
</feature>
<dbReference type="SUPFAM" id="SSF56194">
    <property type="entry name" value="Uridine diphospho-N-Acetylenolpyruvylglucosamine reductase, MurB, C-terminal domain"/>
    <property type="match status" value="1"/>
</dbReference>
<keyword evidence="22" id="KW-1185">Reference proteome</keyword>
<evidence type="ECO:0000256" key="15">
    <source>
        <dbReference type="ARBA" id="ARBA00023306"/>
    </source>
</evidence>
<dbReference type="UniPathway" id="UPA00219"/>
<dbReference type="RefSeq" id="WP_034295939.1">
    <property type="nucleotide sequence ID" value="NZ_CP091519.2"/>
</dbReference>
<dbReference type="EMBL" id="UFSO01000002">
    <property type="protein sequence ID" value="SSY70739.1"/>
    <property type="molecule type" value="Genomic_DNA"/>
</dbReference>
<evidence type="ECO:0000256" key="9">
    <source>
        <dbReference type="ARBA" id="ARBA00022630"/>
    </source>
</evidence>
<dbReference type="SUPFAM" id="SSF56176">
    <property type="entry name" value="FAD-binding/transporter-associated domain-like"/>
    <property type="match status" value="1"/>
</dbReference>
<dbReference type="Gene3D" id="3.90.78.10">
    <property type="entry name" value="UDP-N-acetylenolpyruvoylglucosamine reductase, C-terminal domain"/>
    <property type="match status" value="1"/>
</dbReference>
<feature type="active site" evidence="19">
    <location>
        <position position="336"/>
    </location>
</feature>
<keyword evidence="16 19" id="KW-0961">Cell wall biogenesis/degradation</keyword>
<dbReference type="GO" id="GO:0071949">
    <property type="term" value="F:FAD binding"/>
    <property type="evidence" value="ECO:0007669"/>
    <property type="project" value="InterPro"/>
</dbReference>
<evidence type="ECO:0000256" key="7">
    <source>
        <dbReference type="ARBA" id="ARBA00022490"/>
    </source>
</evidence>
<dbReference type="PANTHER" id="PTHR21071:SF4">
    <property type="entry name" value="UDP-N-ACETYLENOLPYRUVOYLGLUCOSAMINE REDUCTASE"/>
    <property type="match status" value="1"/>
</dbReference>
<keyword evidence="10 19" id="KW-0274">FAD</keyword>
<dbReference type="InterPro" id="IPR016167">
    <property type="entry name" value="FAD-bd_PCMH_sub1"/>
</dbReference>
<comment type="pathway">
    <text evidence="4 19">Cell wall biogenesis; peptidoglycan biosynthesis.</text>
</comment>
<proteinExistence type="inferred from homology"/>
<keyword evidence="7 19" id="KW-0963">Cytoplasm</keyword>
<protein>
    <recommendedName>
        <fullName evidence="6 19">UDP-N-acetylenolpyruvoylglucosamine reductase</fullName>
        <ecNumber evidence="5 19">1.3.1.98</ecNumber>
    </recommendedName>
    <alternativeName>
        <fullName evidence="17 19">UDP-N-acetylmuramate dehydrogenase</fullName>
    </alternativeName>
</protein>
<evidence type="ECO:0000256" key="13">
    <source>
        <dbReference type="ARBA" id="ARBA00022984"/>
    </source>
</evidence>
<dbReference type="Pfam" id="PF01565">
    <property type="entry name" value="FAD_binding_4"/>
    <property type="match status" value="1"/>
</dbReference>
<dbReference type="AlphaFoldDB" id="A0A376BM01"/>
<dbReference type="NCBIfam" id="NF010478">
    <property type="entry name" value="PRK13903.1"/>
    <property type="match status" value="1"/>
</dbReference>
<dbReference type="OrthoDB" id="9804753at2"/>
<dbReference type="GO" id="GO:0005829">
    <property type="term" value="C:cytosol"/>
    <property type="evidence" value="ECO:0007669"/>
    <property type="project" value="TreeGrafter"/>
</dbReference>